<organism evidence="9 10">
    <name type="scientific">Phocaeicola vulgatus str. 3975 RP4</name>
    <dbReference type="NCBI Taxonomy" id="1339352"/>
    <lineage>
        <taxon>Bacteria</taxon>
        <taxon>Pseudomonadati</taxon>
        <taxon>Bacteroidota</taxon>
        <taxon>Bacteroidia</taxon>
        <taxon>Bacteroidales</taxon>
        <taxon>Bacteroidaceae</taxon>
        <taxon>Phocaeicola</taxon>
    </lineage>
</organism>
<dbReference type="GO" id="GO:0009279">
    <property type="term" value="C:cell outer membrane"/>
    <property type="evidence" value="ECO:0007669"/>
    <property type="project" value="UniProtKB-SubCell"/>
</dbReference>
<dbReference type="Pfam" id="PF07980">
    <property type="entry name" value="SusD_RagB"/>
    <property type="match status" value="1"/>
</dbReference>
<evidence type="ECO:0000256" key="3">
    <source>
        <dbReference type="ARBA" id="ARBA00022729"/>
    </source>
</evidence>
<comment type="similarity">
    <text evidence="2">Belongs to the SusD family.</text>
</comment>
<dbReference type="AlphaFoldDB" id="A0A069SD25"/>
<dbReference type="Pfam" id="PF14322">
    <property type="entry name" value="SusD-like_3"/>
    <property type="match status" value="1"/>
</dbReference>
<dbReference type="RefSeq" id="WP_032953511.1">
    <property type="nucleotide sequence ID" value="NZ_JNHM01000143.1"/>
</dbReference>
<name>A0A069SD25_PHOVU</name>
<evidence type="ECO:0000256" key="1">
    <source>
        <dbReference type="ARBA" id="ARBA00004442"/>
    </source>
</evidence>
<evidence type="ECO:0000259" key="7">
    <source>
        <dbReference type="Pfam" id="PF07980"/>
    </source>
</evidence>
<comment type="caution">
    <text evidence="9">The sequence shown here is derived from an EMBL/GenBank/DDBJ whole genome shotgun (WGS) entry which is preliminary data.</text>
</comment>
<dbReference type="InterPro" id="IPR011990">
    <property type="entry name" value="TPR-like_helical_dom_sf"/>
</dbReference>
<comment type="subcellular location">
    <subcellularLocation>
        <location evidence="1">Cell outer membrane</location>
    </subcellularLocation>
</comment>
<evidence type="ECO:0000256" key="4">
    <source>
        <dbReference type="ARBA" id="ARBA00023136"/>
    </source>
</evidence>
<dbReference type="SUPFAM" id="SSF48452">
    <property type="entry name" value="TPR-like"/>
    <property type="match status" value="1"/>
</dbReference>
<keyword evidence="3 6" id="KW-0732">Signal</keyword>
<evidence type="ECO:0000256" key="6">
    <source>
        <dbReference type="SAM" id="SignalP"/>
    </source>
</evidence>
<dbReference type="PATRIC" id="fig|1339352.3.peg.3678"/>
<keyword evidence="4" id="KW-0472">Membrane</keyword>
<sequence length="600" mass="69801">MKKYIVAAGLFLLMNSCLNNDFMEVYPKDQQTELTSFRSYENFKTYSWGLYNVFFGYAYKTGQTDEIFKGDYEADNMIKHVSGNESQWAYQKAKVPASSDSWDYEYIRRVNLMLDNIDQSSMNDAEKAHWRSVGYFFRAYKYFKMLSLYGDLPWVEHTLSEDSEELYFPRDPRDVVAQNILNNLKYAEEHIKVDGDGNNTINRAVVQSLISRFCLFEGTWRKYHALPNATTYLEECTRASKEVMNKYTTLHPNYEELFNSESLAGINGIILYKEYATSQLCHGLTRMVRTGESQIEATKDAVDSYLCSDGHPIKNSTTYGGDKDVYAQFRNRDYRLYHTVCPPYMVSLASASTTQWKFTDNPSEREYIDLMATISKETYHRLPTSNFKGFITKGQPHFKNVNWGQGWNASQMGFWVWKYYNTHTDASTANGVCTTDAPLFRLGEILLNYAEAMYELGLFDQSIADKTINKLRKRAHVADMVLTDITTDFDPERDQDVNPLLWEIRRERRVELMGEGTRLDDLRRWKKGHYVNKQPTGVYLKDASEFNVKVMNGPSNNEGYVYYFEKPIGWLEHYYLNPIPLNQLALNPALEQNLGWENNK</sequence>
<feature type="signal peptide" evidence="6">
    <location>
        <begin position="1"/>
        <end position="19"/>
    </location>
</feature>
<feature type="chain" id="PRO_5001666448" evidence="6">
    <location>
        <begin position="20"/>
        <end position="600"/>
    </location>
</feature>
<feature type="domain" description="RagB/SusD" evidence="7">
    <location>
        <begin position="291"/>
        <end position="596"/>
    </location>
</feature>
<dbReference type="InterPro" id="IPR033985">
    <property type="entry name" value="SusD-like_N"/>
</dbReference>
<evidence type="ECO:0000313" key="10">
    <source>
        <dbReference type="Proteomes" id="UP000027661"/>
    </source>
</evidence>
<proteinExistence type="inferred from homology"/>
<evidence type="ECO:0000313" key="9">
    <source>
        <dbReference type="EMBL" id="KDS45514.1"/>
    </source>
</evidence>
<dbReference type="Gene3D" id="1.25.40.390">
    <property type="match status" value="1"/>
</dbReference>
<feature type="domain" description="SusD-like N-terminal" evidence="8">
    <location>
        <begin position="21"/>
        <end position="191"/>
    </location>
</feature>
<gene>
    <name evidence="9" type="ORF">M099_3923</name>
</gene>
<dbReference type="EMBL" id="JNHM01000143">
    <property type="protein sequence ID" value="KDS45514.1"/>
    <property type="molecule type" value="Genomic_DNA"/>
</dbReference>
<evidence type="ECO:0000256" key="5">
    <source>
        <dbReference type="ARBA" id="ARBA00023237"/>
    </source>
</evidence>
<keyword evidence="5" id="KW-0998">Cell outer membrane</keyword>
<dbReference type="Proteomes" id="UP000027661">
    <property type="component" value="Unassembled WGS sequence"/>
</dbReference>
<reference evidence="9 10" key="1">
    <citation type="submission" date="2014-04" db="EMBL/GenBank/DDBJ databases">
        <authorList>
            <person name="Sears C."/>
            <person name="Carroll K."/>
            <person name="Sack B.R."/>
            <person name="Qadri F."/>
            <person name="Myers L.L."/>
            <person name="Chung G.-T."/>
            <person name="Escheverria P."/>
            <person name="Fraser C.M."/>
            <person name="Sadzewicz L."/>
            <person name="Shefchek K.A."/>
            <person name="Tallon L."/>
            <person name="Das S.P."/>
            <person name="Daugherty S."/>
            <person name="Mongodin E.F."/>
        </authorList>
    </citation>
    <scope>NUCLEOTIDE SEQUENCE [LARGE SCALE GENOMIC DNA]</scope>
    <source>
        <strain evidence="9 10">3975 RP4</strain>
    </source>
</reference>
<accession>A0A069SD25</accession>
<dbReference type="InterPro" id="IPR012944">
    <property type="entry name" value="SusD_RagB_dom"/>
</dbReference>
<evidence type="ECO:0000259" key="8">
    <source>
        <dbReference type="Pfam" id="PF14322"/>
    </source>
</evidence>
<evidence type="ECO:0000256" key="2">
    <source>
        <dbReference type="ARBA" id="ARBA00006275"/>
    </source>
</evidence>
<protein>
    <submittedName>
        <fullName evidence="9">Starch-binding associating with outer membrane family protein</fullName>
    </submittedName>
</protein>